<dbReference type="InterPro" id="IPR008920">
    <property type="entry name" value="TF_FadR/GntR_C"/>
</dbReference>
<dbReference type="OrthoDB" id="5450856at2"/>
<evidence type="ECO:0000256" key="3">
    <source>
        <dbReference type="ARBA" id="ARBA00023163"/>
    </source>
</evidence>
<keyword evidence="1" id="KW-0805">Transcription regulation</keyword>
<dbReference type="PANTHER" id="PTHR43537:SF5">
    <property type="entry name" value="UXU OPERON TRANSCRIPTIONAL REGULATOR"/>
    <property type="match status" value="1"/>
</dbReference>
<proteinExistence type="predicted"/>
<dbReference type="InterPro" id="IPR000524">
    <property type="entry name" value="Tscrpt_reg_HTH_GntR"/>
</dbReference>
<evidence type="ECO:0000256" key="1">
    <source>
        <dbReference type="ARBA" id="ARBA00023015"/>
    </source>
</evidence>
<organism evidence="5 6">
    <name type="scientific">Paraburkholderia monticola</name>
    <dbReference type="NCBI Taxonomy" id="1399968"/>
    <lineage>
        <taxon>Bacteria</taxon>
        <taxon>Pseudomonadati</taxon>
        <taxon>Pseudomonadota</taxon>
        <taxon>Betaproteobacteria</taxon>
        <taxon>Burkholderiales</taxon>
        <taxon>Burkholderiaceae</taxon>
        <taxon>Paraburkholderia</taxon>
    </lineage>
</organism>
<dbReference type="GO" id="GO:0003677">
    <property type="term" value="F:DNA binding"/>
    <property type="evidence" value="ECO:0007669"/>
    <property type="project" value="UniProtKB-KW"/>
</dbReference>
<accession>A0A149PKF0</accession>
<name>A0A149PKF0_9BURK</name>
<dbReference type="RefSeq" id="WP_062130269.1">
    <property type="nucleotide sequence ID" value="NZ_LRBG01000031.1"/>
</dbReference>
<sequence>MLKSMTLTQQVAQQMTDEIRNGLYPVGARLPSGKELAARFGVSQAVIREVTERLRSQGLIDSRQGSGCTVKARTEAGGFRVPVAAGEDHASLASIYELRLDLEGAAAALAAVRRTEADIAALAAILRSLDDKLYAPDEAVELDIAFHVAIAKATHNRYYVDLLQYLNLQIRRAVRTARTHSLSLERLTDDAQHEHLRVFEAIRAGDPLAARAAAMAHLRCATARLNLSIPGRDALSDAAAPVATTATTATAKKAKAK</sequence>
<evidence type="ECO:0000313" key="5">
    <source>
        <dbReference type="EMBL" id="KXU85527.1"/>
    </source>
</evidence>
<reference evidence="5 6" key="1">
    <citation type="journal article" date="2015" name="Int. J. Syst. Evol. Microbiol.">
        <title>Burkholderia monticola sp. nov., isolated from mountain soil.</title>
        <authorList>
            <person name="Baek I."/>
            <person name="Seo B."/>
            <person name="Lee I."/>
            <person name="Yi H."/>
            <person name="Chun J."/>
        </authorList>
    </citation>
    <scope>NUCLEOTIDE SEQUENCE [LARGE SCALE GENOMIC DNA]</scope>
    <source>
        <strain evidence="5 6">JC2948</strain>
    </source>
</reference>
<dbReference type="STRING" id="1399968.CI15_20430"/>
<evidence type="ECO:0000259" key="4">
    <source>
        <dbReference type="PROSITE" id="PS50949"/>
    </source>
</evidence>
<evidence type="ECO:0000313" key="6">
    <source>
        <dbReference type="Proteomes" id="UP000075613"/>
    </source>
</evidence>
<dbReference type="SMART" id="SM00895">
    <property type="entry name" value="FCD"/>
    <property type="match status" value="1"/>
</dbReference>
<dbReference type="CDD" id="cd07377">
    <property type="entry name" value="WHTH_GntR"/>
    <property type="match status" value="1"/>
</dbReference>
<dbReference type="Pfam" id="PF07729">
    <property type="entry name" value="FCD"/>
    <property type="match status" value="1"/>
</dbReference>
<feature type="domain" description="HTH gntR-type" evidence="4">
    <location>
        <begin position="5"/>
        <end position="73"/>
    </location>
</feature>
<evidence type="ECO:0000256" key="2">
    <source>
        <dbReference type="ARBA" id="ARBA00023125"/>
    </source>
</evidence>
<dbReference type="PROSITE" id="PS50949">
    <property type="entry name" value="HTH_GNTR"/>
    <property type="match status" value="1"/>
</dbReference>
<dbReference type="InterPro" id="IPR036390">
    <property type="entry name" value="WH_DNA-bd_sf"/>
</dbReference>
<keyword evidence="2" id="KW-0238">DNA-binding</keyword>
<dbReference type="SMART" id="SM00345">
    <property type="entry name" value="HTH_GNTR"/>
    <property type="match status" value="1"/>
</dbReference>
<dbReference type="InterPro" id="IPR036388">
    <property type="entry name" value="WH-like_DNA-bd_sf"/>
</dbReference>
<dbReference type="GO" id="GO:0003700">
    <property type="term" value="F:DNA-binding transcription factor activity"/>
    <property type="evidence" value="ECO:0007669"/>
    <property type="project" value="InterPro"/>
</dbReference>
<dbReference type="AlphaFoldDB" id="A0A149PKF0"/>
<dbReference type="PANTHER" id="PTHR43537">
    <property type="entry name" value="TRANSCRIPTIONAL REGULATOR, GNTR FAMILY"/>
    <property type="match status" value="1"/>
</dbReference>
<dbReference type="Pfam" id="PF00392">
    <property type="entry name" value="GntR"/>
    <property type="match status" value="1"/>
</dbReference>
<dbReference type="SUPFAM" id="SSF46785">
    <property type="entry name" value="Winged helix' DNA-binding domain"/>
    <property type="match status" value="1"/>
</dbReference>
<keyword evidence="3" id="KW-0804">Transcription</keyword>
<dbReference type="EMBL" id="LRBG01000031">
    <property type="protein sequence ID" value="KXU85527.1"/>
    <property type="molecule type" value="Genomic_DNA"/>
</dbReference>
<comment type="caution">
    <text evidence="5">The sequence shown here is derived from an EMBL/GenBank/DDBJ whole genome shotgun (WGS) entry which is preliminary data.</text>
</comment>
<dbReference type="Gene3D" id="1.10.10.10">
    <property type="entry name" value="Winged helix-like DNA-binding domain superfamily/Winged helix DNA-binding domain"/>
    <property type="match status" value="1"/>
</dbReference>
<keyword evidence="6" id="KW-1185">Reference proteome</keyword>
<dbReference type="Gene3D" id="1.20.120.530">
    <property type="entry name" value="GntR ligand-binding domain-like"/>
    <property type="match status" value="1"/>
</dbReference>
<dbReference type="PRINTS" id="PR00035">
    <property type="entry name" value="HTHGNTR"/>
</dbReference>
<dbReference type="SUPFAM" id="SSF48008">
    <property type="entry name" value="GntR ligand-binding domain-like"/>
    <property type="match status" value="1"/>
</dbReference>
<dbReference type="Proteomes" id="UP000075613">
    <property type="component" value="Unassembled WGS sequence"/>
</dbReference>
<gene>
    <name evidence="5" type="ORF">CI15_20430</name>
</gene>
<protein>
    <submittedName>
        <fullName evidence="5">GntR family transcriptional regulator</fullName>
    </submittedName>
</protein>
<dbReference type="InterPro" id="IPR011711">
    <property type="entry name" value="GntR_C"/>
</dbReference>